<dbReference type="Proteomes" id="UP001596150">
    <property type="component" value="Unassembled WGS sequence"/>
</dbReference>
<keyword evidence="3" id="KW-1185">Reference proteome</keyword>
<dbReference type="InterPro" id="IPR025489">
    <property type="entry name" value="DUF4381"/>
</dbReference>
<sequence>MSSDPSDLANLRDIVLPPPVPYWPPAPGWWMLAALVAALLALLVARQILRHRHDAYRRAALRELAALPAPLDARGAQALSAILKRTALVAFPRAEVAQLTGAQWLRFLDTTGRMQAFETGPAAPLPQIALGASVPVDDGAIRHAARDWIRRHRAEGS</sequence>
<keyword evidence="1" id="KW-0812">Transmembrane</keyword>
<dbReference type="EMBL" id="JBHSML010000013">
    <property type="protein sequence ID" value="MFC5518460.1"/>
    <property type="molecule type" value="Genomic_DNA"/>
</dbReference>
<keyword evidence="1" id="KW-0472">Membrane</keyword>
<reference evidence="3" key="1">
    <citation type="journal article" date="2019" name="Int. J. Syst. Evol. Microbiol.">
        <title>The Global Catalogue of Microorganisms (GCM) 10K type strain sequencing project: providing services to taxonomists for standard genome sequencing and annotation.</title>
        <authorList>
            <consortium name="The Broad Institute Genomics Platform"/>
            <consortium name="The Broad Institute Genome Sequencing Center for Infectious Disease"/>
            <person name="Wu L."/>
            <person name="Ma J."/>
        </authorList>
    </citation>
    <scope>NUCLEOTIDE SEQUENCE [LARGE SCALE GENOMIC DNA]</scope>
    <source>
        <strain evidence="3">KACC 12633</strain>
    </source>
</reference>
<evidence type="ECO:0000256" key="1">
    <source>
        <dbReference type="SAM" id="Phobius"/>
    </source>
</evidence>
<gene>
    <name evidence="2" type="ORF">ACFPP9_21980</name>
</gene>
<feature type="transmembrane region" description="Helical" evidence="1">
    <location>
        <begin position="29"/>
        <end position="49"/>
    </location>
</feature>
<protein>
    <submittedName>
        <fullName evidence="2">DUF4381 domain-containing protein</fullName>
    </submittedName>
</protein>
<organism evidence="2 3">
    <name type="scientific">Kaistia terrae</name>
    <dbReference type="NCBI Taxonomy" id="537017"/>
    <lineage>
        <taxon>Bacteria</taxon>
        <taxon>Pseudomonadati</taxon>
        <taxon>Pseudomonadota</taxon>
        <taxon>Alphaproteobacteria</taxon>
        <taxon>Hyphomicrobiales</taxon>
        <taxon>Kaistiaceae</taxon>
        <taxon>Kaistia</taxon>
    </lineage>
</organism>
<keyword evidence="1" id="KW-1133">Transmembrane helix</keyword>
<proteinExistence type="predicted"/>
<evidence type="ECO:0000313" key="3">
    <source>
        <dbReference type="Proteomes" id="UP001596150"/>
    </source>
</evidence>
<dbReference type="Pfam" id="PF14316">
    <property type="entry name" value="DUF4381"/>
    <property type="match status" value="1"/>
</dbReference>
<name>A0ABW0Q144_9HYPH</name>
<comment type="caution">
    <text evidence="2">The sequence shown here is derived from an EMBL/GenBank/DDBJ whole genome shotgun (WGS) entry which is preliminary data.</text>
</comment>
<evidence type="ECO:0000313" key="2">
    <source>
        <dbReference type="EMBL" id="MFC5518460.1"/>
    </source>
</evidence>
<dbReference type="RefSeq" id="WP_266343386.1">
    <property type="nucleotide sequence ID" value="NZ_JAPKNH010000003.1"/>
</dbReference>
<accession>A0ABW0Q144</accession>